<reference evidence="1" key="1">
    <citation type="journal article" date="2015" name="Nature">
        <title>Complex archaea that bridge the gap between prokaryotes and eukaryotes.</title>
        <authorList>
            <person name="Spang A."/>
            <person name="Saw J.H."/>
            <person name="Jorgensen S.L."/>
            <person name="Zaremba-Niedzwiedzka K."/>
            <person name="Martijn J."/>
            <person name="Lind A.E."/>
            <person name="van Eijk R."/>
            <person name="Schleper C."/>
            <person name="Guy L."/>
            <person name="Ettema T.J."/>
        </authorList>
    </citation>
    <scope>NUCLEOTIDE SEQUENCE</scope>
</reference>
<gene>
    <name evidence="1" type="ORF">LCGC14_1936090</name>
</gene>
<protein>
    <recommendedName>
        <fullName evidence="2">Deoxynucleoside monophosphate kinase</fullName>
    </recommendedName>
</protein>
<dbReference type="Gene3D" id="3.40.50.300">
    <property type="entry name" value="P-loop containing nucleotide triphosphate hydrolases"/>
    <property type="match status" value="1"/>
</dbReference>
<organism evidence="1">
    <name type="scientific">marine sediment metagenome</name>
    <dbReference type="NCBI Taxonomy" id="412755"/>
    <lineage>
        <taxon>unclassified sequences</taxon>
        <taxon>metagenomes</taxon>
        <taxon>ecological metagenomes</taxon>
    </lineage>
</organism>
<comment type="caution">
    <text evidence="1">The sequence shown here is derived from an EMBL/GenBank/DDBJ whole genome shotgun (WGS) entry which is preliminary data.</text>
</comment>
<proteinExistence type="predicted"/>
<evidence type="ECO:0000313" key="1">
    <source>
        <dbReference type="EMBL" id="KKL87298.1"/>
    </source>
</evidence>
<sequence>MLIGLSGKKRVGKDTAGHYLELVHDFSRIAFADDLKKFAKKLGWNNQKDDRGRRFLQDLGMVARQYDSNIWANLAFQRILKIHRQTGQNDFVVTDMRFLNEVNRVKQEGGIVIRITREDEISDDTHASETELDTYTGFDYRVQSVKGDFNALYKQLDDIVRKERVRESSDASARV</sequence>
<dbReference type="EMBL" id="LAZR01020871">
    <property type="protein sequence ID" value="KKL87298.1"/>
    <property type="molecule type" value="Genomic_DNA"/>
</dbReference>
<dbReference type="AlphaFoldDB" id="A0A0F9FM27"/>
<dbReference type="InterPro" id="IPR027417">
    <property type="entry name" value="P-loop_NTPase"/>
</dbReference>
<evidence type="ECO:0008006" key="2">
    <source>
        <dbReference type="Google" id="ProtNLM"/>
    </source>
</evidence>
<dbReference type="InterPro" id="IPR048444">
    <property type="entry name" value="DNMK"/>
</dbReference>
<dbReference type="Pfam" id="PF21448">
    <property type="entry name" value="DNMK"/>
    <property type="match status" value="1"/>
</dbReference>
<accession>A0A0F9FM27</accession>
<name>A0A0F9FM27_9ZZZZ</name>